<comment type="caution">
    <text evidence="3">The sequence shown here is derived from an EMBL/GenBank/DDBJ whole genome shotgun (WGS) entry which is preliminary data.</text>
</comment>
<keyword evidence="4" id="KW-1185">Reference proteome</keyword>
<dbReference type="Gene3D" id="3.90.550.10">
    <property type="entry name" value="Spore Coat Polysaccharide Biosynthesis Protein SpsA, Chain A"/>
    <property type="match status" value="1"/>
</dbReference>
<feature type="domain" description="MobA-like NTP transferase" evidence="2">
    <location>
        <begin position="7"/>
        <end position="160"/>
    </location>
</feature>
<dbReference type="Proteomes" id="UP001499978">
    <property type="component" value="Unassembled WGS sequence"/>
</dbReference>
<sequence>MIDGFAAVVLAGGAARRMGGATKPALDIGGEPMLARVLAAVTAASPQVIVGPPELPVPPGVTLTCESPAGGGPVAGLAAGLALVNERVSGAPGACQVAVLAGDLPLLTTAAVTLLQSALTERYDAAVYVDAAGRRQWLCALWRADALAAALTALPAGPAGASMRELYASARCAETTWSDPGPPPWFDCDTYDDLRQAREWQR</sequence>
<dbReference type="InterPro" id="IPR029044">
    <property type="entry name" value="Nucleotide-diphossugar_trans"/>
</dbReference>
<gene>
    <name evidence="3" type="ORF">GCM10010201_21690</name>
</gene>
<protein>
    <recommendedName>
        <fullName evidence="2">MobA-like NTP transferase domain-containing protein</fullName>
    </recommendedName>
</protein>
<dbReference type="InterPro" id="IPR025877">
    <property type="entry name" value="MobA-like_NTP_Trfase"/>
</dbReference>
<dbReference type="RefSeq" id="WP_344171861.1">
    <property type="nucleotide sequence ID" value="NZ_BAAARY010000008.1"/>
</dbReference>
<evidence type="ECO:0000313" key="3">
    <source>
        <dbReference type="EMBL" id="GAA2523102.1"/>
    </source>
</evidence>
<dbReference type="Pfam" id="PF12804">
    <property type="entry name" value="NTP_transf_3"/>
    <property type="match status" value="1"/>
</dbReference>
<evidence type="ECO:0000259" key="2">
    <source>
        <dbReference type="Pfam" id="PF12804"/>
    </source>
</evidence>
<dbReference type="EMBL" id="BAAARY010000008">
    <property type="protein sequence ID" value="GAA2523102.1"/>
    <property type="molecule type" value="Genomic_DNA"/>
</dbReference>
<evidence type="ECO:0000313" key="4">
    <source>
        <dbReference type="Proteomes" id="UP001499978"/>
    </source>
</evidence>
<evidence type="ECO:0000256" key="1">
    <source>
        <dbReference type="ARBA" id="ARBA00022679"/>
    </source>
</evidence>
<dbReference type="SUPFAM" id="SSF53448">
    <property type="entry name" value="Nucleotide-diphospho-sugar transferases"/>
    <property type="match status" value="1"/>
</dbReference>
<organism evidence="3 4">
    <name type="scientific">Pilimelia columellifera subsp. columellifera</name>
    <dbReference type="NCBI Taxonomy" id="706583"/>
    <lineage>
        <taxon>Bacteria</taxon>
        <taxon>Bacillati</taxon>
        <taxon>Actinomycetota</taxon>
        <taxon>Actinomycetes</taxon>
        <taxon>Micromonosporales</taxon>
        <taxon>Micromonosporaceae</taxon>
        <taxon>Pilimelia</taxon>
    </lineage>
</organism>
<name>A0ABN3NIE8_9ACTN</name>
<reference evidence="3 4" key="1">
    <citation type="journal article" date="2019" name="Int. J. Syst. Evol. Microbiol.">
        <title>The Global Catalogue of Microorganisms (GCM) 10K type strain sequencing project: providing services to taxonomists for standard genome sequencing and annotation.</title>
        <authorList>
            <consortium name="The Broad Institute Genomics Platform"/>
            <consortium name="The Broad Institute Genome Sequencing Center for Infectious Disease"/>
            <person name="Wu L."/>
            <person name="Ma J."/>
        </authorList>
    </citation>
    <scope>NUCLEOTIDE SEQUENCE [LARGE SCALE GENOMIC DNA]</scope>
    <source>
        <strain evidence="3 4">JCM 3367</strain>
    </source>
</reference>
<keyword evidence="1" id="KW-0808">Transferase</keyword>
<accession>A0ABN3NIE8</accession>
<dbReference type="PANTHER" id="PTHR19136">
    <property type="entry name" value="MOLYBDENUM COFACTOR GUANYLYLTRANSFERASE"/>
    <property type="match status" value="1"/>
</dbReference>
<dbReference type="PANTHER" id="PTHR19136:SF81">
    <property type="entry name" value="MOLYBDENUM COFACTOR GUANYLYLTRANSFERASE"/>
    <property type="match status" value="1"/>
</dbReference>
<proteinExistence type="predicted"/>